<comment type="subcellular location">
    <subcellularLocation>
        <location evidence="5">Periplasm</location>
    </subcellularLocation>
    <text evidence="5">Localizes to the division septum.</text>
</comment>
<dbReference type="Proteomes" id="UP000054123">
    <property type="component" value="Unassembled WGS sequence"/>
</dbReference>
<feature type="domain" description="Plastocyanin-like" evidence="8">
    <location>
        <begin position="55"/>
        <end position="168"/>
    </location>
</feature>
<dbReference type="STRING" id="1122190.GCA_000621105_01681"/>
<dbReference type="GO" id="GO:0005507">
    <property type="term" value="F:copper ion binding"/>
    <property type="evidence" value="ECO:0007669"/>
    <property type="project" value="InterPro"/>
</dbReference>
<dbReference type="InterPro" id="IPR011706">
    <property type="entry name" value="Cu-oxidase_C"/>
</dbReference>
<dbReference type="InterPro" id="IPR019546">
    <property type="entry name" value="TAT_signal_bac_arc"/>
</dbReference>
<dbReference type="RefSeq" id="WP_042802892.1">
    <property type="nucleotide sequence ID" value="NZ_AVSP01000009.1"/>
</dbReference>
<dbReference type="HAMAP" id="MF_00915">
    <property type="entry name" value="FtsP"/>
    <property type="match status" value="1"/>
</dbReference>
<dbReference type="InterPro" id="IPR026589">
    <property type="entry name" value="FtsP"/>
</dbReference>
<protein>
    <recommendedName>
        <fullName evidence="5">Cell division protein FtsP</fullName>
    </recommendedName>
</protein>
<gene>
    <name evidence="5" type="primary">ftsP</name>
    <name evidence="9" type="ORF">AK33_06050</name>
</gene>
<keyword evidence="10" id="KW-1185">Reference proteome</keyword>
<dbReference type="Gene3D" id="2.60.40.420">
    <property type="entry name" value="Cupredoxins - blue copper proteins"/>
    <property type="match status" value="3"/>
</dbReference>
<dbReference type="Pfam" id="PF07732">
    <property type="entry name" value="Cu-oxidase_3"/>
    <property type="match status" value="1"/>
</dbReference>
<accession>A0A011NCW1</accession>
<evidence type="ECO:0000259" key="7">
    <source>
        <dbReference type="Pfam" id="PF07731"/>
    </source>
</evidence>
<sequence>MKKQITRRQFVKGSALAGALSTLPASALAKERPALKIPPLMDIGRGKPVRLDLRPSQTQFDKGKLVDVWGVNGQYLAPTVRVKSGDFVKLIYLNNLPQKISINIQGLQAPTEMIGSVHRSLEPKSSWSPIVSINQKACSCWYHADTMLNSAFQLYRGLAGFWLIEDEQSKKTNLPNKYGVNDIPLILQDQLLNKEGIQVLDKNTPQFVGKRLFVNGQESPYFNVPRGWVRLRLLNASLSRAYDLRLDTDKPLYLIATGLGMLAEPLEMESIHLAPNERIEVLVDLSEGETTSLISGQKRDIFYKIGQIFSNNDELIDNVILELRPEGMAAVVNTKPGLPEFPLDEFNLKISQERRFAIRPFDNLINQNRFDPKRIDFTATKGSIERWYLNSDQAVGFTLQGAKFIIETQNRQAFPIKQLAWRDTVWLEANQETTILVRFDNTASEQLPFTFGVSDFMLRDRGTMGQFSVIENGQ</sequence>
<dbReference type="EMBL" id="JANJ01000004">
    <property type="protein sequence ID" value="EXI62275.1"/>
    <property type="molecule type" value="Genomic_DNA"/>
</dbReference>
<dbReference type="InterPro" id="IPR045087">
    <property type="entry name" value="Cu-oxidase_fam"/>
</dbReference>
<keyword evidence="3 5" id="KW-0574">Periplasm</keyword>
<keyword evidence="4 5" id="KW-0131">Cell cycle</keyword>
<dbReference type="PROSITE" id="PS51318">
    <property type="entry name" value="TAT"/>
    <property type="match status" value="1"/>
</dbReference>
<name>A0A011NCW1_9PAST</name>
<evidence type="ECO:0000256" key="4">
    <source>
        <dbReference type="ARBA" id="ARBA00023306"/>
    </source>
</evidence>
<evidence type="ECO:0000256" key="3">
    <source>
        <dbReference type="ARBA" id="ARBA00022764"/>
    </source>
</evidence>
<dbReference type="GO" id="GO:0030288">
    <property type="term" value="C:outer membrane-bounded periplasmic space"/>
    <property type="evidence" value="ECO:0007669"/>
    <property type="project" value="UniProtKB-UniRule"/>
</dbReference>
<feature type="signal peptide" evidence="6">
    <location>
        <begin position="1"/>
        <end position="29"/>
    </location>
</feature>
<dbReference type="InterPro" id="IPR006311">
    <property type="entry name" value="TAT_signal"/>
</dbReference>
<evidence type="ECO:0000313" key="9">
    <source>
        <dbReference type="EMBL" id="EXI62275.1"/>
    </source>
</evidence>
<keyword evidence="2 6" id="KW-0732">Signal</keyword>
<dbReference type="CDD" id="cd04232">
    <property type="entry name" value="CuRO_1_CueO_FtsP"/>
    <property type="match status" value="1"/>
</dbReference>
<reference evidence="9 10" key="1">
    <citation type="journal article" date="2014" name="Genome Announc.">
        <title>Genome Sequence of a Presumptive Mannheimia haemolytica Strain with an A1/A6-Cross-Reactive Serotype from a White-Tailed Deer (Odocoileus virginianus).</title>
        <authorList>
            <person name="Lawrence P.K."/>
            <person name="Bey R.F."/>
            <person name="Wiener B."/>
            <person name="Kittichotirat W."/>
            <person name="Bumgarner R.E."/>
        </authorList>
    </citation>
    <scope>NUCLEOTIDE SEQUENCE [LARGE SCALE GENOMIC DNA]</scope>
    <source>
        <strain evidence="9 10">PKL10</strain>
    </source>
</reference>
<evidence type="ECO:0000259" key="8">
    <source>
        <dbReference type="Pfam" id="PF07732"/>
    </source>
</evidence>
<keyword evidence="1 5" id="KW-0132">Cell division</keyword>
<evidence type="ECO:0000313" key="10">
    <source>
        <dbReference type="Proteomes" id="UP000054123"/>
    </source>
</evidence>
<evidence type="ECO:0000256" key="2">
    <source>
        <dbReference type="ARBA" id="ARBA00022729"/>
    </source>
</evidence>
<dbReference type="InterPro" id="IPR011707">
    <property type="entry name" value="Cu-oxidase-like_N"/>
</dbReference>
<dbReference type="NCBIfam" id="TIGR01409">
    <property type="entry name" value="TAT_signal_seq"/>
    <property type="match status" value="1"/>
</dbReference>
<organism evidence="9 10">
    <name type="scientific">Mannheimia granulomatis</name>
    <dbReference type="NCBI Taxonomy" id="85402"/>
    <lineage>
        <taxon>Bacteria</taxon>
        <taxon>Pseudomonadati</taxon>
        <taxon>Pseudomonadota</taxon>
        <taxon>Gammaproteobacteria</taxon>
        <taxon>Pasteurellales</taxon>
        <taxon>Pasteurellaceae</taxon>
        <taxon>Mannheimia</taxon>
    </lineage>
</organism>
<dbReference type="PANTHER" id="PTHR48267">
    <property type="entry name" value="CUPREDOXIN SUPERFAMILY PROTEIN"/>
    <property type="match status" value="1"/>
</dbReference>
<feature type="domain" description="Plastocyanin-like" evidence="7">
    <location>
        <begin position="359"/>
        <end position="442"/>
    </location>
</feature>
<dbReference type="GO" id="GO:0032153">
    <property type="term" value="C:cell division site"/>
    <property type="evidence" value="ECO:0007669"/>
    <property type="project" value="UniProtKB-UniRule"/>
</dbReference>
<comment type="similarity">
    <text evidence="5">Belongs to the FtsP family.</text>
</comment>
<dbReference type="GO" id="GO:0016491">
    <property type="term" value="F:oxidoreductase activity"/>
    <property type="evidence" value="ECO:0007669"/>
    <property type="project" value="InterPro"/>
</dbReference>
<dbReference type="PANTHER" id="PTHR48267:SF1">
    <property type="entry name" value="BILIRUBIN OXIDASE"/>
    <property type="match status" value="1"/>
</dbReference>
<evidence type="ECO:0000256" key="6">
    <source>
        <dbReference type="SAM" id="SignalP"/>
    </source>
</evidence>
<comment type="caution">
    <text evidence="9">The sequence shown here is derived from an EMBL/GenBank/DDBJ whole genome shotgun (WGS) entry which is preliminary data.</text>
</comment>
<dbReference type="InterPro" id="IPR008972">
    <property type="entry name" value="Cupredoxin"/>
</dbReference>
<comment type="function">
    <text evidence="5">Cell division protein that is required for growth during stress conditions. May be involved in protecting or stabilizing the divisomal assembly under conditions of stress.</text>
</comment>
<dbReference type="SUPFAM" id="SSF49503">
    <property type="entry name" value="Cupredoxins"/>
    <property type="match status" value="3"/>
</dbReference>
<dbReference type="AlphaFoldDB" id="A0A011NCW1"/>
<evidence type="ECO:0000256" key="1">
    <source>
        <dbReference type="ARBA" id="ARBA00022618"/>
    </source>
</evidence>
<dbReference type="OrthoDB" id="9757546at2"/>
<dbReference type="Pfam" id="PF07731">
    <property type="entry name" value="Cu-oxidase_2"/>
    <property type="match status" value="1"/>
</dbReference>
<dbReference type="PATRIC" id="fig|1450449.3.peg.1178"/>
<proteinExistence type="inferred from homology"/>
<dbReference type="GO" id="GO:0043093">
    <property type="term" value="P:FtsZ-dependent cytokinesis"/>
    <property type="evidence" value="ECO:0007669"/>
    <property type="project" value="UniProtKB-UniRule"/>
</dbReference>
<feature type="chain" id="PRO_5008815930" description="Cell division protein FtsP" evidence="6">
    <location>
        <begin position="30"/>
        <end position="474"/>
    </location>
</feature>
<evidence type="ECO:0000256" key="5">
    <source>
        <dbReference type="HAMAP-Rule" id="MF_00915"/>
    </source>
</evidence>
<dbReference type="CDD" id="cd13867">
    <property type="entry name" value="CuRO_2_CueO_FtsP"/>
    <property type="match status" value="1"/>
</dbReference>